<organism evidence="1">
    <name type="scientific">Myoviridae sp. ctwwN25</name>
    <dbReference type="NCBI Taxonomy" id="2825209"/>
    <lineage>
        <taxon>Viruses</taxon>
        <taxon>Duplodnaviria</taxon>
        <taxon>Heunggongvirae</taxon>
        <taxon>Uroviricota</taxon>
        <taxon>Caudoviricetes</taxon>
    </lineage>
</organism>
<protein>
    <submittedName>
        <fullName evidence="1">Uncharacterized protein</fullName>
    </submittedName>
</protein>
<proteinExistence type="predicted"/>
<reference evidence="1" key="1">
    <citation type="journal article" date="2021" name="Proc. Natl. Acad. Sci. U.S.A.">
        <title>A Catalog of Tens of Thousands of Viruses from Human Metagenomes Reveals Hidden Associations with Chronic Diseases.</title>
        <authorList>
            <person name="Tisza M.J."/>
            <person name="Buck C.B."/>
        </authorList>
    </citation>
    <scope>NUCLEOTIDE SEQUENCE</scope>
    <source>
        <strain evidence="1">CtwwN25</strain>
    </source>
</reference>
<dbReference type="EMBL" id="BK015472">
    <property type="protein sequence ID" value="DAE08606.1"/>
    <property type="molecule type" value="Genomic_DNA"/>
</dbReference>
<evidence type="ECO:0000313" key="1">
    <source>
        <dbReference type="EMBL" id="DAE08606.1"/>
    </source>
</evidence>
<name>A0A8S5PNC5_9CAUD</name>
<accession>A0A8S5PNC5</accession>
<sequence length="65" mass="7502">MILRSLSVLLCLLNSRYYNTIASNRTQYVRIMLVDAFSSTSKNGQISIIIDEVFEKCILFLNVRI</sequence>